<dbReference type="OrthoDB" id="9815592at2"/>
<dbReference type="SUPFAM" id="SSF51161">
    <property type="entry name" value="Trimeric LpxA-like enzymes"/>
    <property type="match status" value="1"/>
</dbReference>
<comment type="similarity">
    <text evidence="1">Belongs to the transferase hexapeptide repeat family.</text>
</comment>
<gene>
    <name evidence="2" type="primary">lacA_1</name>
    <name evidence="2" type="ORF">NCTC10376_03832</name>
</gene>
<dbReference type="InterPro" id="IPR001451">
    <property type="entry name" value="Hexapep"/>
</dbReference>
<evidence type="ECO:0000313" key="2">
    <source>
        <dbReference type="EMBL" id="SUC17879.1"/>
    </source>
</evidence>
<organism evidence="2 3">
    <name type="scientific">Proteus vulgaris</name>
    <dbReference type="NCBI Taxonomy" id="585"/>
    <lineage>
        <taxon>Bacteria</taxon>
        <taxon>Pseudomonadati</taxon>
        <taxon>Pseudomonadota</taxon>
        <taxon>Gammaproteobacteria</taxon>
        <taxon>Enterobacterales</taxon>
        <taxon>Morganellaceae</taxon>
        <taxon>Proteus</taxon>
    </lineage>
</organism>
<dbReference type="EMBL" id="UGTW01000001">
    <property type="protein sequence ID" value="SUC17879.1"/>
    <property type="molecule type" value="Genomic_DNA"/>
</dbReference>
<keyword evidence="1 2" id="KW-0012">Acyltransferase</keyword>
<name>A0A379FE61_PROVU</name>
<protein>
    <recommendedName>
        <fullName evidence="1">Acetyltransferase</fullName>
        <ecNumber evidence="1">2.3.1.-</ecNumber>
    </recommendedName>
</protein>
<dbReference type="RefSeq" id="WP_082239467.1">
    <property type="nucleotide sequence ID" value="NZ_CP033736.1"/>
</dbReference>
<evidence type="ECO:0000313" key="3">
    <source>
        <dbReference type="Proteomes" id="UP000254331"/>
    </source>
</evidence>
<dbReference type="InterPro" id="IPR011004">
    <property type="entry name" value="Trimer_LpxA-like_sf"/>
</dbReference>
<dbReference type="Proteomes" id="UP000254331">
    <property type="component" value="Unassembled WGS sequence"/>
</dbReference>
<accession>A0A379FE61</accession>
<sequence>MVLMLVLVIVFKIDNRAPANSYYSYHFIKYALPITISDSVWLGTGCIILPSVTISDNCVIGAGNVVTKPIPANCVAVGNPCRVVR</sequence>
<dbReference type="AlphaFoldDB" id="A0A379FE61"/>
<dbReference type="Pfam" id="PF00132">
    <property type="entry name" value="Hexapep"/>
    <property type="match status" value="1"/>
</dbReference>
<dbReference type="EC" id="2.3.1.-" evidence="1"/>
<dbReference type="GO" id="GO:0008870">
    <property type="term" value="F:galactoside O-acetyltransferase activity"/>
    <property type="evidence" value="ECO:0007669"/>
    <property type="project" value="TreeGrafter"/>
</dbReference>
<keyword evidence="1 2" id="KW-0808">Transferase</keyword>
<dbReference type="InterPro" id="IPR039369">
    <property type="entry name" value="LacA-like"/>
</dbReference>
<proteinExistence type="inferred from homology"/>
<dbReference type="Gene3D" id="2.160.10.10">
    <property type="entry name" value="Hexapeptide repeat proteins"/>
    <property type="match status" value="1"/>
</dbReference>
<dbReference type="PANTHER" id="PTHR43017:SF1">
    <property type="entry name" value="ACETYLTRANSFERASE YJL218W-RELATED"/>
    <property type="match status" value="1"/>
</dbReference>
<evidence type="ECO:0000256" key="1">
    <source>
        <dbReference type="RuleBase" id="RU367021"/>
    </source>
</evidence>
<dbReference type="PANTHER" id="PTHR43017">
    <property type="entry name" value="GALACTOSIDE O-ACETYLTRANSFERASE"/>
    <property type="match status" value="1"/>
</dbReference>
<reference evidence="2 3" key="1">
    <citation type="submission" date="2018-06" db="EMBL/GenBank/DDBJ databases">
        <authorList>
            <consortium name="Pathogen Informatics"/>
            <person name="Doyle S."/>
        </authorList>
    </citation>
    <scope>NUCLEOTIDE SEQUENCE [LARGE SCALE GENOMIC DNA]</scope>
    <source>
        <strain evidence="2 3">NCTC10376</strain>
    </source>
</reference>